<name>A0A7U3WAP5_9EURY</name>
<dbReference type="KEGG" id="hlt:I7X12_08825"/>
<dbReference type="Proteomes" id="UP000595001">
    <property type="component" value="Chromosome"/>
</dbReference>
<protein>
    <submittedName>
        <fullName evidence="2">Uncharacterized protein</fullName>
    </submittedName>
</protein>
<proteinExistence type="predicted"/>
<keyword evidence="1" id="KW-0812">Transmembrane</keyword>
<feature type="transmembrane region" description="Helical" evidence="1">
    <location>
        <begin position="50"/>
        <end position="69"/>
    </location>
</feature>
<dbReference type="GeneID" id="60588592"/>
<dbReference type="EMBL" id="CP065856">
    <property type="protein sequence ID" value="QPV64690.1"/>
    <property type="molecule type" value="Genomic_DNA"/>
</dbReference>
<evidence type="ECO:0000313" key="2">
    <source>
        <dbReference type="EMBL" id="QPV64690.1"/>
    </source>
</evidence>
<gene>
    <name evidence="2" type="ORF">I7X12_08825</name>
</gene>
<dbReference type="AlphaFoldDB" id="A0A7U3WAP5"/>
<evidence type="ECO:0000256" key="1">
    <source>
        <dbReference type="SAM" id="Phobius"/>
    </source>
</evidence>
<keyword evidence="1" id="KW-0472">Membrane</keyword>
<keyword evidence="1" id="KW-1133">Transmembrane helix</keyword>
<keyword evidence="3" id="KW-1185">Reference proteome</keyword>
<organism evidence="2 3">
    <name type="scientific">Halosimplex litoreum</name>
    <dbReference type="NCBI Taxonomy" id="1198301"/>
    <lineage>
        <taxon>Archaea</taxon>
        <taxon>Methanobacteriati</taxon>
        <taxon>Methanobacteriota</taxon>
        <taxon>Stenosarchaea group</taxon>
        <taxon>Halobacteria</taxon>
        <taxon>Halobacteriales</taxon>
        <taxon>Haloarculaceae</taxon>
        <taxon>Halosimplex</taxon>
    </lineage>
</organism>
<accession>A0A7U3WAP5</accession>
<dbReference type="RefSeq" id="WP_198063453.1">
    <property type="nucleotide sequence ID" value="NZ_CP065856.1"/>
</dbReference>
<reference evidence="2 3" key="1">
    <citation type="submission" date="2020-12" db="EMBL/GenBank/DDBJ databases">
        <title>Halosimplex halophilum sp. nov. and Halosimplex salinum sp. nov., two new members of the genus Halosimplex.</title>
        <authorList>
            <person name="Cui H.L."/>
        </authorList>
    </citation>
    <scope>NUCLEOTIDE SEQUENCE [LARGE SCALE GENOMIC DNA]</scope>
    <source>
        <strain evidence="2 3">YGH94</strain>
    </source>
</reference>
<evidence type="ECO:0000313" key="3">
    <source>
        <dbReference type="Proteomes" id="UP000595001"/>
    </source>
</evidence>
<sequence length="73" mass="7412">MALAERDAFDVALVVVALVLVVGPPISASNPAAAVGRAVSAVASLGPVAYLVGFGICGFLFMTYVVLYLPTTQ</sequence>